<evidence type="ECO:0000256" key="20">
    <source>
        <dbReference type="SAM" id="MobiDB-lite"/>
    </source>
</evidence>
<dbReference type="CDD" id="cd21911">
    <property type="entry name" value="CC1_SLMAP"/>
    <property type="match status" value="1"/>
</dbReference>
<evidence type="ECO:0000256" key="16">
    <source>
        <dbReference type="ARBA" id="ARBA00061687"/>
    </source>
</evidence>
<reference evidence="24" key="1">
    <citation type="submission" date="2025-08" db="UniProtKB">
        <authorList>
            <consortium name="RefSeq"/>
        </authorList>
    </citation>
    <scope>IDENTIFICATION</scope>
    <source>
        <tissue evidence="24">Spleen</tissue>
    </source>
</reference>
<dbReference type="GO" id="GO:0005813">
    <property type="term" value="C:centrosome"/>
    <property type="evidence" value="ECO:0007669"/>
    <property type="project" value="UniProtKB-SubCell"/>
</dbReference>
<dbReference type="FunFam" id="2.60.200.20:FF:000003">
    <property type="entry name" value="sarcolemmal membrane-associated protein isoform X2"/>
    <property type="match status" value="1"/>
</dbReference>
<dbReference type="GO" id="GO:0031966">
    <property type="term" value="C:mitochondrial membrane"/>
    <property type="evidence" value="ECO:0007669"/>
    <property type="project" value="UniProtKB-SubCell"/>
</dbReference>
<comment type="subcellular location">
    <subcellularLocation>
        <location evidence="15">Cell membrane</location>
        <location evidence="15">Sarcolemma</location>
        <topology evidence="15">Single-pass type IV membrane protein</topology>
    </subcellularLocation>
    <subcellularLocation>
        <location evidence="2">Cytoplasm</location>
        <location evidence="2">Cytoskeleton</location>
        <location evidence="2">Microtubule organizing center</location>
        <location evidence="2">Centrosome</location>
    </subcellularLocation>
    <subcellularLocation>
        <location evidence="1">Endoplasmic reticulum membrane</location>
        <topology evidence="1">Single-pass type IV membrane protein</topology>
    </subcellularLocation>
    <subcellularLocation>
        <location evidence="13">Mitochondrion membrane</location>
        <topology evidence="13">Single-pass type IV membrane protein</topology>
    </subcellularLocation>
</comment>
<keyword evidence="10" id="KW-0496">Mitochondrion</keyword>
<dbReference type="Gene3D" id="2.60.200.20">
    <property type="match status" value="1"/>
</dbReference>
<evidence type="ECO:0000256" key="11">
    <source>
        <dbReference type="ARBA" id="ARBA00023136"/>
    </source>
</evidence>
<dbReference type="GO" id="GO:0072659">
    <property type="term" value="P:protein localization to plasma membrane"/>
    <property type="evidence" value="ECO:0007669"/>
    <property type="project" value="TreeGrafter"/>
</dbReference>
<keyword evidence="12" id="KW-0206">Cytoskeleton</keyword>
<feature type="region of interest" description="Disordered" evidence="20">
    <location>
        <begin position="421"/>
        <end position="451"/>
    </location>
</feature>
<feature type="transmembrane region" description="Helical" evidence="21">
    <location>
        <begin position="786"/>
        <end position="805"/>
    </location>
</feature>
<evidence type="ECO:0000256" key="15">
    <source>
        <dbReference type="ARBA" id="ARBA00060409"/>
    </source>
</evidence>
<name>A0A2U4CCE6_TURTR</name>
<evidence type="ECO:0000256" key="3">
    <source>
        <dbReference type="ARBA" id="ARBA00022475"/>
    </source>
</evidence>
<dbReference type="InterPro" id="IPR008984">
    <property type="entry name" value="SMAD_FHA_dom_sf"/>
</dbReference>
<evidence type="ECO:0000259" key="22">
    <source>
        <dbReference type="PROSITE" id="PS50006"/>
    </source>
</evidence>
<keyword evidence="9 19" id="KW-0175">Coiled coil</keyword>
<dbReference type="RefSeq" id="XP_019803106.1">
    <property type="nucleotide sequence ID" value="XM_019947547.2"/>
</dbReference>
<feature type="coiled-coil region" evidence="19">
    <location>
        <begin position="464"/>
        <end position="550"/>
    </location>
</feature>
<evidence type="ECO:0000256" key="5">
    <source>
        <dbReference type="ARBA" id="ARBA00022553"/>
    </source>
</evidence>
<keyword evidence="3" id="KW-1003">Cell membrane</keyword>
<evidence type="ECO:0000256" key="2">
    <source>
        <dbReference type="ARBA" id="ARBA00004300"/>
    </source>
</evidence>
<evidence type="ECO:0000256" key="14">
    <source>
        <dbReference type="ARBA" id="ARBA00057671"/>
    </source>
</evidence>
<dbReference type="GeneID" id="101324368"/>
<dbReference type="OrthoDB" id="687730at2759"/>
<dbReference type="PROSITE" id="PS50006">
    <property type="entry name" value="FHA_DOMAIN"/>
    <property type="match status" value="1"/>
</dbReference>
<dbReference type="Proteomes" id="UP000245320">
    <property type="component" value="Chromosome 10"/>
</dbReference>
<evidence type="ECO:0000256" key="1">
    <source>
        <dbReference type="ARBA" id="ARBA00004163"/>
    </source>
</evidence>
<evidence type="ECO:0000256" key="12">
    <source>
        <dbReference type="ARBA" id="ARBA00023212"/>
    </source>
</evidence>
<feature type="domain" description="FHA" evidence="22">
    <location>
        <begin position="28"/>
        <end position="85"/>
    </location>
</feature>
<gene>
    <name evidence="24" type="primary">SLMAP</name>
</gene>
<dbReference type="SMART" id="SM00240">
    <property type="entry name" value="FHA"/>
    <property type="match status" value="1"/>
</dbReference>
<dbReference type="GO" id="GO:0042383">
    <property type="term" value="C:sarcolemma"/>
    <property type="evidence" value="ECO:0007669"/>
    <property type="project" value="UniProtKB-SubCell"/>
</dbReference>
<comment type="subunit">
    <text evidence="17">Homodimer. Interacts with myosin. Interacts with SIKE1 and both associate with the STRIPAK core complex composed of PP2A catalytic and scaffolding subunits, the striatins (PP2A regulatory subunits), the striatin-associated proteins MOB4, STRIP1 and STRIP2, PDCD10 and members of the STE20 kinases, such as STK24 and STK26. Interacts (via FHA domain) with STK3 (when phosphorylated); the interaction associates STK3 with the STRIPAK complex.</text>
</comment>
<protein>
    <recommendedName>
        <fullName evidence="18">Sarcolemmal membrane-associated protein</fullName>
    </recommendedName>
</protein>
<evidence type="ECO:0000256" key="17">
    <source>
        <dbReference type="ARBA" id="ARBA00066015"/>
    </source>
</evidence>
<evidence type="ECO:0000313" key="23">
    <source>
        <dbReference type="Proteomes" id="UP000245320"/>
    </source>
</evidence>
<dbReference type="CTD" id="7871"/>
<evidence type="ECO:0000256" key="19">
    <source>
        <dbReference type="SAM" id="Coils"/>
    </source>
</evidence>
<feature type="compositionally biased region" description="Basic and acidic residues" evidence="20">
    <location>
        <begin position="421"/>
        <end position="431"/>
    </location>
</feature>
<evidence type="ECO:0000313" key="24">
    <source>
        <dbReference type="RefSeq" id="XP_019803106.1"/>
    </source>
</evidence>
<evidence type="ECO:0000256" key="8">
    <source>
        <dbReference type="ARBA" id="ARBA00022989"/>
    </source>
</evidence>
<evidence type="ECO:0000256" key="13">
    <source>
        <dbReference type="ARBA" id="ARBA00046294"/>
    </source>
</evidence>
<dbReference type="CDD" id="cd22679">
    <property type="entry name" value="FHA_SLMAP"/>
    <property type="match status" value="1"/>
</dbReference>
<dbReference type="GO" id="GO:0005789">
    <property type="term" value="C:endoplasmic reticulum membrane"/>
    <property type="evidence" value="ECO:0007669"/>
    <property type="project" value="UniProtKB-SubCell"/>
</dbReference>
<dbReference type="GO" id="GO:1900825">
    <property type="term" value="P:regulation of membrane depolarization during cardiac muscle cell action potential"/>
    <property type="evidence" value="ECO:0007669"/>
    <property type="project" value="TreeGrafter"/>
</dbReference>
<dbReference type="SUPFAM" id="SSF49879">
    <property type="entry name" value="SMAD/FHA domain"/>
    <property type="match status" value="1"/>
</dbReference>
<keyword evidence="11 21" id="KW-0472">Membrane</keyword>
<dbReference type="InterPro" id="IPR051176">
    <property type="entry name" value="Cent_Immune-Sig_Mod"/>
</dbReference>
<comment type="similarity">
    <text evidence="16">Belongs to the SLMAP family.</text>
</comment>
<dbReference type="PANTHER" id="PTHR15715:SF22">
    <property type="entry name" value="SARCOLEMMAL MEMBRANE-ASSOCIATED PROTEIN"/>
    <property type="match status" value="1"/>
</dbReference>
<dbReference type="InterPro" id="IPR000253">
    <property type="entry name" value="FHA_dom"/>
</dbReference>
<feature type="coiled-coil region" evidence="19">
    <location>
        <begin position="580"/>
        <end position="780"/>
    </location>
</feature>
<evidence type="ECO:0000256" key="6">
    <source>
        <dbReference type="ARBA" id="ARBA00022692"/>
    </source>
</evidence>
<evidence type="ECO:0000256" key="7">
    <source>
        <dbReference type="ARBA" id="ARBA00022824"/>
    </source>
</evidence>
<dbReference type="Pfam" id="PF00498">
    <property type="entry name" value="FHA"/>
    <property type="match status" value="1"/>
</dbReference>
<keyword evidence="8 21" id="KW-1133">Transmembrane helix</keyword>
<organism evidence="23 24">
    <name type="scientific">Tursiops truncatus</name>
    <name type="common">Atlantic bottle-nosed dolphin</name>
    <name type="synonym">Delphinus truncatus</name>
    <dbReference type="NCBI Taxonomy" id="9739"/>
    <lineage>
        <taxon>Eukaryota</taxon>
        <taxon>Metazoa</taxon>
        <taxon>Chordata</taxon>
        <taxon>Craniata</taxon>
        <taxon>Vertebrata</taxon>
        <taxon>Euteleostomi</taxon>
        <taxon>Mammalia</taxon>
        <taxon>Eutheria</taxon>
        <taxon>Laurasiatheria</taxon>
        <taxon>Artiodactyla</taxon>
        <taxon>Whippomorpha</taxon>
        <taxon>Cetacea</taxon>
        <taxon>Odontoceti</taxon>
        <taxon>Delphinidae</taxon>
        <taxon>Tursiops</taxon>
    </lineage>
</organism>
<feature type="coiled-coil region" evidence="19">
    <location>
        <begin position="235"/>
        <end position="382"/>
    </location>
</feature>
<dbReference type="PANTHER" id="PTHR15715">
    <property type="entry name" value="CENTROSOMAL PROTEIN OF 170 KDA"/>
    <property type="match status" value="1"/>
</dbReference>
<accession>A0A2U4CCE6</accession>
<evidence type="ECO:0000256" key="4">
    <source>
        <dbReference type="ARBA" id="ARBA00022490"/>
    </source>
</evidence>
<evidence type="ECO:0000256" key="10">
    <source>
        <dbReference type="ARBA" id="ARBA00023128"/>
    </source>
</evidence>
<keyword evidence="23" id="KW-1185">Reference proteome</keyword>
<comment type="function">
    <text evidence="14">Associates with the striatin-interacting phosphatase and kinase (STRIPAK) core complex, forming the extended (SIKE1:SLMAP)STRIPAK complex. The (SIKE1:SLMAP)STRIPAK complex dephosphorylates STK3 leading to the inhibition of Hippo signaling and the control of cell growth. May play a role during myoblast fusion.</text>
</comment>
<keyword evidence="4" id="KW-0963">Cytoplasm</keyword>
<evidence type="ECO:0000256" key="18">
    <source>
        <dbReference type="ARBA" id="ARBA00074026"/>
    </source>
</evidence>
<keyword evidence="6 21" id="KW-0812">Transmembrane</keyword>
<feature type="coiled-coil region" evidence="19">
    <location>
        <begin position="174"/>
        <end position="201"/>
    </location>
</feature>
<proteinExistence type="inferred from homology"/>
<evidence type="ECO:0000256" key="21">
    <source>
        <dbReference type="SAM" id="Phobius"/>
    </source>
</evidence>
<keyword evidence="5" id="KW-0597">Phosphoprotein</keyword>
<evidence type="ECO:0000256" key="9">
    <source>
        <dbReference type="ARBA" id="ARBA00023054"/>
    </source>
</evidence>
<dbReference type="AlphaFoldDB" id="A0A2U4CCE6"/>
<sequence>MPSALAIFTCRPNSHPFQERHVYLDEPIKIGRSVARCRPAQNNATFDCKVLSRNHALVWFDHKTGKFYLQDTKSSNGTFINSQRLSRGSEESPPCEILSGDIIQFGVDVTENTRKGTVTHGCIVSTIKLFLPDGMEARLRSDVIHAPLPSPVDKVAANTPSMYSQELFQLSQYLQEALHREQMLEQKLATLQRLLAITQEASDTSWQALIDEDRLLSRLEVMGNQLQACSKNQTEDSLRKELIALQEDKHNYETTAKESLRRVLQEKIEVVRKLSEVERSLSNTEDECTHLKEMNERTQEELRELANKYNGAVNEIKDLSDKLKVAEGKQEEIQQKGQAEKKELQHKIDEMEEKEQELQAKIEALQADNDFTNERLTALQEHLLSKSGGDCTFIHQFIECQKKLIVEGHLTKVVEETKLSKENQARAKESDLSDTLSPSKEKSSDDTTDAQMDEQDLNEPFAKVSLLKDDLQGAQSEIEAKQEIQHLRKELIEAQELARASKQKCFELQALLEEERKAYRNQVEESSKQIQVLQAQLQRLHINIENLREEKDSEITGTRDELLSARDEILLLHQAAEKAASERDTDIASLQEELKKVRAELERWRKAASEYEKEIMSLQNTFQLRCQQCEDQQREEATRLQGELEKLRKEWNVLEAECRSLKKENVLLSSELQRQEKELHNSQKQSLELTSDLSILQMTRKELENQVGSLKEQHLRDSADLKTLLSKAENQAKDVQKEYEKTQTVLSELKLKFEMTEQEKQSITDELKQCKDNLKLLREKGNNKPWPWMPMLAALVAVTAIVLYVPGLARASP</sequence>
<keyword evidence="7" id="KW-0256">Endoplasmic reticulum</keyword>